<dbReference type="PANTHER" id="PTHR42771:SF2">
    <property type="entry name" value="IRON(3+)-HYDROXAMATE IMPORT ATP-BINDING PROTEIN FHUC"/>
    <property type="match status" value="1"/>
</dbReference>
<evidence type="ECO:0000259" key="11">
    <source>
        <dbReference type="PROSITE" id="PS50893"/>
    </source>
</evidence>
<dbReference type="InterPro" id="IPR003593">
    <property type="entry name" value="AAA+_ATPase"/>
</dbReference>
<keyword evidence="7" id="KW-0067">ATP-binding</keyword>
<dbReference type="GO" id="GO:0005886">
    <property type="term" value="C:plasma membrane"/>
    <property type="evidence" value="ECO:0007669"/>
    <property type="project" value="UniProtKB-SubCell"/>
</dbReference>
<dbReference type="GO" id="GO:0005524">
    <property type="term" value="F:ATP binding"/>
    <property type="evidence" value="ECO:0007669"/>
    <property type="project" value="UniProtKB-KW"/>
</dbReference>
<evidence type="ECO:0000256" key="10">
    <source>
        <dbReference type="ARBA" id="ARBA00023136"/>
    </source>
</evidence>
<dbReference type="Proteomes" id="UP000265916">
    <property type="component" value="Unassembled WGS sequence"/>
</dbReference>
<gene>
    <name evidence="12" type="ORF">CKF58_06125</name>
</gene>
<evidence type="ECO:0000256" key="7">
    <source>
        <dbReference type="ARBA" id="ARBA00022840"/>
    </source>
</evidence>
<dbReference type="RefSeq" id="WP_119532019.1">
    <property type="nucleotide sequence ID" value="NZ_JBHSSP010000028.1"/>
</dbReference>
<dbReference type="Gene3D" id="3.40.50.300">
    <property type="entry name" value="P-loop containing nucleotide triphosphate hydrolases"/>
    <property type="match status" value="1"/>
</dbReference>
<evidence type="ECO:0000256" key="4">
    <source>
        <dbReference type="ARBA" id="ARBA00022475"/>
    </source>
</evidence>
<evidence type="ECO:0000313" key="12">
    <source>
        <dbReference type="EMBL" id="RIY36214.1"/>
    </source>
</evidence>
<evidence type="ECO:0000256" key="3">
    <source>
        <dbReference type="ARBA" id="ARBA00022448"/>
    </source>
</evidence>
<protein>
    <recommendedName>
        <fullName evidence="11">ABC transporter domain-containing protein</fullName>
    </recommendedName>
</protein>
<sequence>MSIKLHDLSVGYNNNSILENITLEIPQGKIIALLGVNGCGKSTLLKSIAKIQQSLKGKVEIDGKDVEAFTHKQLAHKISYLPQHSEKIEGITVYDYVAFGRTPYLGFLGRLKKADHDKIKQAIELTKISHLQNKMLNELSGGQLQLACLAMTIAQDTDYILLDEPTTYLDLSHQLELMEIIKNLQTLNKTVIMVLHDINQAFRYCDYLFIFGNKRLLNHGEPAQIINAKMLEDNFNLKGLISNCPVSSKPCFFAY</sequence>
<evidence type="ECO:0000256" key="5">
    <source>
        <dbReference type="ARBA" id="ARBA00022496"/>
    </source>
</evidence>
<evidence type="ECO:0000256" key="1">
    <source>
        <dbReference type="ARBA" id="ARBA00004202"/>
    </source>
</evidence>
<dbReference type="GO" id="GO:0006826">
    <property type="term" value="P:iron ion transport"/>
    <property type="evidence" value="ECO:0007669"/>
    <property type="project" value="UniProtKB-KW"/>
</dbReference>
<dbReference type="EMBL" id="NRJG01000112">
    <property type="protein sequence ID" value="RIY36214.1"/>
    <property type="molecule type" value="Genomic_DNA"/>
</dbReference>
<keyword evidence="4" id="KW-1003">Cell membrane</keyword>
<dbReference type="CDD" id="cd03214">
    <property type="entry name" value="ABC_Iron-Siderophores_B12_Hemin"/>
    <property type="match status" value="1"/>
</dbReference>
<dbReference type="Pfam" id="PF00005">
    <property type="entry name" value="ABC_tran"/>
    <property type="match status" value="1"/>
</dbReference>
<dbReference type="InterPro" id="IPR003439">
    <property type="entry name" value="ABC_transporter-like_ATP-bd"/>
</dbReference>
<keyword evidence="6" id="KW-0547">Nucleotide-binding</keyword>
<dbReference type="InterPro" id="IPR017871">
    <property type="entry name" value="ABC_transporter-like_CS"/>
</dbReference>
<reference evidence="12 13" key="1">
    <citation type="submission" date="2017-08" db="EMBL/GenBank/DDBJ databases">
        <title>Reclassification of Bisgaard taxon 37 and 44.</title>
        <authorList>
            <person name="Christensen H."/>
        </authorList>
    </citation>
    <scope>NUCLEOTIDE SEQUENCE [LARGE SCALE GENOMIC DNA]</scope>
    <source>
        <strain evidence="12 13">111</strain>
    </source>
</reference>
<evidence type="ECO:0000256" key="6">
    <source>
        <dbReference type="ARBA" id="ARBA00022741"/>
    </source>
</evidence>
<keyword evidence="13" id="KW-1185">Reference proteome</keyword>
<keyword evidence="8" id="KW-0408">Iron</keyword>
<dbReference type="FunFam" id="3.40.50.300:FF:000134">
    <property type="entry name" value="Iron-enterobactin ABC transporter ATP-binding protein"/>
    <property type="match status" value="1"/>
</dbReference>
<dbReference type="PANTHER" id="PTHR42771">
    <property type="entry name" value="IRON(3+)-HYDROXAMATE IMPORT ATP-BINDING PROTEIN FHUC"/>
    <property type="match status" value="1"/>
</dbReference>
<evidence type="ECO:0000256" key="9">
    <source>
        <dbReference type="ARBA" id="ARBA00023065"/>
    </source>
</evidence>
<name>A0A3A1YIZ4_9GAMM</name>
<keyword evidence="5" id="KW-0410">Iron transport</keyword>
<comment type="subcellular location">
    <subcellularLocation>
        <location evidence="1">Cell membrane</location>
        <topology evidence="1">Peripheral membrane protein</topology>
    </subcellularLocation>
</comment>
<proteinExistence type="inferred from homology"/>
<comment type="similarity">
    <text evidence="2">Belongs to the ABC transporter superfamily.</text>
</comment>
<dbReference type="InterPro" id="IPR051535">
    <property type="entry name" value="Siderophore_ABC-ATPase"/>
</dbReference>
<dbReference type="SUPFAM" id="SSF52540">
    <property type="entry name" value="P-loop containing nucleoside triphosphate hydrolases"/>
    <property type="match status" value="1"/>
</dbReference>
<feature type="domain" description="ABC transporter" evidence="11">
    <location>
        <begin position="3"/>
        <end position="238"/>
    </location>
</feature>
<evidence type="ECO:0000256" key="8">
    <source>
        <dbReference type="ARBA" id="ARBA00023004"/>
    </source>
</evidence>
<dbReference type="GO" id="GO:0016887">
    <property type="term" value="F:ATP hydrolysis activity"/>
    <property type="evidence" value="ECO:0007669"/>
    <property type="project" value="InterPro"/>
</dbReference>
<keyword evidence="9" id="KW-0406">Ion transport</keyword>
<accession>A0A3A1YIZ4</accession>
<dbReference type="InterPro" id="IPR027417">
    <property type="entry name" value="P-loop_NTPase"/>
</dbReference>
<dbReference type="OrthoDB" id="5292475at2"/>
<comment type="caution">
    <text evidence="12">The sequence shown here is derived from an EMBL/GenBank/DDBJ whole genome shotgun (WGS) entry which is preliminary data.</text>
</comment>
<organism evidence="12 13">
    <name type="scientific">Psittacicella hinzii</name>
    <dbReference type="NCBI Taxonomy" id="2028575"/>
    <lineage>
        <taxon>Bacteria</taxon>
        <taxon>Pseudomonadati</taxon>
        <taxon>Pseudomonadota</taxon>
        <taxon>Gammaproteobacteria</taxon>
        <taxon>Pasteurellales</taxon>
        <taxon>Psittacicellaceae</taxon>
        <taxon>Psittacicella</taxon>
    </lineage>
</organism>
<dbReference type="PROSITE" id="PS00211">
    <property type="entry name" value="ABC_TRANSPORTER_1"/>
    <property type="match status" value="1"/>
</dbReference>
<keyword evidence="10" id="KW-0472">Membrane</keyword>
<dbReference type="AlphaFoldDB" id="A0A3A1YIZ4"/>
<dbReference type="PROSITE" id="PS50893">
    <property type="entry name" value="ABC_TRANSPORTER_2"/>
    <property type="match status" value="1"/>
</dbReference>
<evidence type="ECO:0000256" key="2">
    <source>
        <dbReference type="ARBA" id="ARBA00005417"/>
    </source>
</evidence>
<dbReference type="SMART" id="SM00382">
    <property type="entry name" value="AAA"/>
    <property type="match status" value="1"/>
</dbReference>
<evidence type="ECO:0000313" key="13">
    <source>
        <dbReference type="Proteomes" id="UP000265916"/>
    </source>
</evidence>
<keyword evidence="3" id="KW-0813">Transport</keyword>